<reference evidence="3 4" key="1">
    <citation type="journal article" date="2010" name="Stand. Genomic Sci.">
        <title>Complete genome sequence of Segniliparus rotundus type strain (CDC 1076).</title>
        <authorList>
            <person name="Sikorski J."/>
            <person name="Lapidus A."/>
            <person name="Copeland A."/>
            <person name="Misra M."/>
            <person name="Glavina Del Rio T."/>
            <person name="Nolan M."/>
            <person name="Lucas S."/>
            <person name="Chen F."/>
            <person name="Tice H."/>
            <person name="Cheng J.F."/>
            <person name="Jando M."/>
            <person name="Schneider S."/>
            <person name="Bruce D."/>
            <person name="Goodwin L."/>
            <person name="Pitluck S."/>
            <person name="Liolios K."/>
            <person name="Mikhailova N."/>
            <person name="Pati A."/>
            <person name="Ivanova N."/>
            <person name="Mavromatis K."/>
            <person name="Chen A."/>
            <person name="Palaniappan K."/>
            <person name="Chertkov O."/>
            <person name="Land M."/>
            <person name="Hauser L."/>
            <person name="Chang Y.J."/>
            <person name="Jeffries C.D."/>
            <person name="Brettin T."/>
            <person name="Detter J.C."/>
            <person name="Han C."/>
            <person name="Rohde M."/>
            <person name="Goker M."/>
            <person name="Bristow J."/>
            <person name="Eisen J.A."/>
            <person name="Markowitz V."/>
            <person name="Hugenholtz P."/>
            <person name="Kyrpides N.C."/>
            <person name="Klenk H.P."/>
        </authorList>
    </citation>
    <scope>NUCLEOTIDE SEQUENCE [LARGE SCALE GENOMIC DNA]</scope>
    <source>
        <strain evidence="4">ATCC BAA-972 / CDC 1076 / CIP 108378 / DSM 44985 / JCM 13578</strain>
    </source>
</reference>
<evidence type="ECO:0000256" key="1">
    <source>
        <dbReference type="ARBA" id="ARBA00008270"/>
    </source>
</evidence>
<dbReference type="GO" id="GO:0016853">
    <property type="term" value="F:isomerase activity"/>
    <property type="evidence" value="ECO:0007669"/>
    <property type="project" value="UniProtKB-KW"/>
</dbReference>
<dbReference type="KEGG" id="srt:Srot_1595"/>
<dbReference type="RefSeq" id="WP_013138510.1">
    <property type="nucleotide sequence ID" value="NC_014168.1"/>
</dbReference>
<evidence type="ECO:0000313" key="3">
    <source>
        <dbReference type="EMBL" id="ADG98057.1"/>
    </source>
</evidence>
<dbReference type="EMBL" id="CP001958">
    <property type="protein sequence ID" value="ADG98057.1"/>
    <property type="molecule type" value="Genomic_DNA"/>
</dbReference>
<dbReference type="STRING" id="640132.Srot_1595"/>
<dbReference type="eggNOG" id="COG0384">
    <property type="taxonomic scope" value="Bacteria"/>
</dbReference>
<dbReference type="HOGENOM" id="CLU_048756_2_2_11"/>
<dbReference type="NCBIfam" id="TIGR00654">
    <property type="entry name" value="PhzF_family"/>
    <property type="match status" value="1"/>
</dbReference>
<evidence type="ECO:0000256" key="2">
    <source>
        <dbReference type="ARBA" id="ARBA00023235"/>
    </source>
</evidence>
<dbReference type="GO" id="GO:0005737">
    <property type="term" value="C:cytoplasm"/>
    <property type="evidence" value="ECO:0007669"/>
    <property type="project" value="TreeGrafter"/>
</dbReference>
<dbReference type="Gene3D" id="3.10.310.10">
    <property type="entry name" value="Diaminopimelate Epimerase, Chain A, domain 1"/>
    <property type="match status" value="2"/>
</dbReference>
<dbReference type="SUPFAM" id="SSF54506">
    <property type="entry name" value="Diaminopimelate epimerase-like"/>
    <property type="match status" value="1"/>
</dbReference>
<keyword evidence="4" id="KW-1185">Reference proteome</keyword>
<accession>D6Z7X7</accession>
<organism evidence="3 4">
    <name type="scientific">Segniliparus rotundus (strain ATCC BAA-972 / CDC 1076 / CIP 108378 / DSM 44985 / JCM 13578)</name>
    <dbReference type="NCBI Taxonomy" id="640132"/>
    <lineage>
        <taxon>Bacteria</taxon>
        <taxon>Bacillati</taxon>
        <taxon>Actinomycetota</taxon>
        <taxon>Actinomycetes</taxon>
        <taxon>Mycobacteriales</taxon>
        <taxon>Segniliparaceae</taxon>
        <taxon>Segniliparus</taxon>
    </lineage>
</organism>
<dbReference type="InterPro" id="IPR003719">
    <property type="entry name" value="Phenazine_PhzF-like"/>
</dbReference>
<keyword evidence="2" id="KW-0413">Isomerase</keyword>
<dbReference type="Pfam" id="PF02567">
    <property type="entry name" value="PhzC-PhzF"/>
    <property type="match status" value="1"/>
</dbReference>
<dbReference type="PANTHER" id="PTHR13774">
    <property type="entry name" value="PHENAZINE BIOSYNTHESIS PROTEIN"/>
    <property type="match status" value="1"/>
</dbReference>
<dbReference type="PIRSF" id="PIRSF016184">
    <property type="entry name" value="PhzC_PhzF"/>
    <property type="match status" value="1"/>
</dbReference>
<proteinExistence type="inferred from homology"/>
<dbReference type="PANTHER" id="PTHR13774:SF17">
    <property type="entry name" value="PHENAZINE BIOSYNTHESIS-LIKE DOMAIN-CONTAINING PROTEIN"/>
    <property type="match status" value="1"/>
</dbReference>
<sequence>MRLPLSIVEAFAPQPFSGNPAAVVELAAWLPDEVLGNIASANAQPMTGFFTALSDQAAAPDAQTAAPQYHLRWFNPNGAESPGCGHATFAAGALLLEERHSDVDTVMFWTKAGWLAVSRAERGKASLRFPSAPITAAAGRADVEQALGLVPEATYDDGSRLHLVLENASHVAEAKPDLAALAATGLFGVSLSAPAENLAETGFVLRFFHPVGGVPEDPVTGSATAALVPYWARRLGSERLEVRQLSEREGALTAQLDGDHAVLTGAYRRYLDGFIEV</sequence>
<gene>
    <name evidence="3" type="ordered locus">Srot_1595</name>
</gene>
<dbReference type="AlphaFoldDB" id="D6Z7X7"/>
<name>D6Z7X7_SEGRD</name>
<comment type="similarity">
    <text evidence="1">Belongs to the PhzF family.</text>
</comment>
<dbReference type="Proteomes" id="UP000002247">
    <property type="component" value="Chromosome"/>
</dbReference>
<evidence type="ECO:0000313" key="4">
    <source>
        <dbReference type="Proteomes" id="UP000002247"/>
    </source>
</evidence>
<protein>
    <submittedName>
        <fullName evidence="3">Phenazine biosynthesis protein PhzF family</fullName>
    </submittedName>
</protein>